<dbReference type="Pfam" id="PF00493">
    <property type="entry name" value="MCM"/>
    <property type="match status" value="1"/>
</dbReference>
<dbReference type="AlphaFoldDB" id="A0A7J7MVP3"/>
<comment type="catalytic activity">
    <reaction evidence="5">
        <text>ATP + H2O = ADP + phosphate + H(+)</text>
        <dbReference type="Rhea" id="RHEA:13065"/>
        <dbReference type="ChEBI" id="CHEBI:15377"/>
        <dbReference type="ChEBI" id="CHEBI:15378"/>
        <dbReference type="ChEBI" id="CHEBI:30616"/>
        <dbReference type="ChEBI" id="CHEBI:43474"/>
        <dbReference type="ChEBI" id="CHEBI:456216"/>
        <dbReference type="EC" id="3.6.4.12"/>
    </reaction>
</comment>
<name>A0A7J7MVP3_9MAGN</name>
<keyword evidence="9" id="KW-1185">Reference proteome</keyword>
<comment type="similarity">
    <text evidence="1 6">Belongs to the MCM family.</text>
</comment>
<dbReference type="Proteomes" id="UP000541444">
    <property type="component" value="Unassembled WGS sequence"/>
</dbReference>
<dbReference type="PROSITE" id="PS50051">
    <property type="entry name" value="MCM_2"/>
    <property type="match status" value="1"/>
</dbReference>
<dbReference type="GO" id="GO:1902975">
    <property type="term" value="P:mitotic DNA replication initiation"/>
    <property type="evidence" value="ECO:0007669"/>
    <property type="project" value="TreeGrafter"/>
</dbReference>
<keyword evidence="2" id="KW-0235">DNA replication</keyword>
<dbReference type="GO" id="GO:0042555">
    <property type="term" value="C:MCM complex"/>
    <property type="evidence" value="ECO:0007669"/>
    <property type="project" value="TreeGrafter"/>
</dbReference>
<evidence type="ECO:0000256" key="5">
    <source>
        <dbReference type="ARBA" id="ARBA00047995"/>
    </source>
</evidence>
<dbReference type="InterPro" id="IPR027417">
    <property type="entry name" value="P-loop_NTPase"/>
</dbReference>
<reference evidence="8 9" key="1">
    <citation type="journal article" date="2020" name="IScience">
        <title>Genome Sequencing of the Endangered Kingdonia uniflora (Circaeasteraceae, Ranunculales) Reveals Potential Mechanisms of Evolutionary Specialization.</title>
        <authorList>
            <person name="Sun Y."/>
            <person name="Deng T."/>
            <person name="Zhang A."/>
            <person name="Moore M.J."/>
            <person name="Landis J.B."/>
            <person name="Lin N."/>
            <person name="Zhang H."/>
            <person name="Zhang X."/>
            <person name="Huang J."/>
            <person name="Zhang X."/>
            <person name="Sun H."/>
            <person name="Wang H."/>
        </authorList>
    </citation>
    <scope>NUCLEOTIDE SEQUENCE [LARGE SCALE GENOMIC DNA]</scope>
    <source>
        <strain evidence="8">TB1705</strain>
        <tissue evidence="8">Leaf</tissue>
    </source>
</reference>
<dbReference type="InterPro" id="IPR031327">
    <property type="entry name" value="MCM"/>
</dbReference>
<evidence type="ECO:0000256" key="1">
    <source>
        <dbReference type="ARBA" id="ARBA00008010"/>
    </source>
</evidence>
<dbReference type="SUPFAM" id="SSF52540">
    <property type="entry name" value="P-loop containing nucleoside triphosphate hydrolases"/>
    <property type="match status" value="1"/>
</dbReference>
<evidence type="ECO:0000256" key="4">
    <source>
        <dbReference type="ARBA" id="ARBA00022840"/>
    </source>
</evidence>
<evidence type="ECO:0000256" key="2">
    <source>
        <dbReference type="ARBA" id="ARBA00022705"/>
    </source>
</evidence>
<organism evidence="8 9">
    <name type="scientific">Kingdonia uniflora</name>
    <dbReference type="NCBI Taxonomy" id="39325"/>
    <lineage>
        <taxon>Eukaryota</taxon>
        <taxon>Viridiplantae</taxon>
        <taxon>Streptophyta</taxon>
        <taxon>Embryophyta</taxon>
        <taxon>Tracheophyta</taxon>
        <taxon>Spermatophyta</taxon>
        <taxon>Magnoliopsida</taxon>
        <taxon>Ranunculales</taxon>
        <taxon>Circaeasteraceae</taxon>
        <taxon>Kingdonia</taxon>
    </lineage>
</organism>
<dbReference type="EMBL" id="JACGCM010001215">
    <property type="protein sequence ID" value="KAF6158936.1"/>
    <property type="molecule type" value="Genomic_DNA"/>
</dbReference>
<dbReference type="PRINTS" id="PR01657">
    <property type="entry name" value="MCMFAMILY"/>
</dbReference>
<dbReference type="Gene3D" id="3.40.50.300">
    <property type="entry name" value="P-loop containing nucleotide triphosphate hydrolases"/>
    <property type="match status" value="1"/>
</dbReference>
<comment type="caution">
    <text evidence="8">The sequence shown here is derived from an EMBL/GenBank/DDBJ whole genome shotgun (WGS) entry which is preliminary data.</text>
</comment>
<evidence type="ECO:0000313" key="8">
    <source>
        <dbReference type="EMBL" id="KAF6158936.1"/>
    </source>
</evidence>
<keyword evidence="3 6" id="KW-0547">Nucleotide-binding</keyword>
<evidence type="ECO:0000256" key="6">
    <source>
        <dbReference type="RuleBase" id="RU004070"/>
    </source>
</evidence>
<dbReference type="OrthoDB" id="1727607at2759"/>
<dbReference type="PANTHER" id="PTHR11630">
    <property type="entry name" value="DNA REPLICATION LICENSING FACTOR MCM FAMILY MEMBER"/>
    <property type="match status" value="1"/>
</dbReference>
<dbReference type="GO" id="GO:0006271">
    <property type="term" value="P:DNA strand elongation involved in DNA replication"/>
    <property type="evidence" value="ECO:0007669"/>
    <property type="project" value="TreeGrafter"/>
</dbReference>
<feature type="non-terminal residue" evidence="8">
    <location>
        <position position="1"/>
    </location>
</feature>
<proteinExistence type="inferred from homology"/>
<dbReference type="Pfam" id="PF17207">
    <property type="entry name" value="MCM_OB"/>
    <property type="match status" value="1"/>
</dbReference>
<dbReference type="GO" id="GO:0005634">
    <property type="term" value="C:nucleus"/>
    <property type="evidence" value="ECO:0007669"/>
    <property type="project" value="TreeGrafter"/>
</dbReference>
<dbReference type="SUPFAM" id="SSF50249">
    <property type="entry name" value="Nucleic acid-binding proteins"/>
    <property type="match status" value="1"/>
</dbReference>
<accession>A0A7J7MVP3</accession>
<dbReference type="GO" id="GO:0003697">
    <property type="term" value="F:single-stranded DNA binding"/>
    <property type="evidence" value="ECO:0007669"/>
    <property type="project" value="TreeGrafter"/>
</dbReference>
<evidence type="ECO:0000256" key="3">
    <source>
        <dbReference type="ARBA" id="ARBA00022741"/>
    </source>
</evidence>
<evidence type="ECO:0000313" key="9">
    <source>
        <dbReference type="Proteomes" id="UP000541444"/>
    </source>
</evidence>
<dbReference type="InterPro" id="IPR033762">
    <property type="entry name" value="MCM_OB"/>
</dbReference>
<keyword evidence="4 6" id="KW-0067">ATP-binding</keyword>
<feature type="domain" description="MCM C-terminal AAA(+) ATPase" evidence="7">
    <location>
        <begin position="118"/>
        <end position="229"/>
    </location>
</feature>
<dbReference type="InterPro" id="IPR012340">
    <property type="entry name" value="NA-bd_OB-fold"/>
</dbReference>
<dbReference type="InterPro" id="IPR001208">
    <property type="entry name" value="MCM_dom"/>
</dbReference>
<protein>
    <recommendedName>
        <fullName evidence="7">MCM C-terminal AAA(+) ATPase domain-containing protein</fullName>
    </recommendedName>
</protein>
<sequence>PGMAFLTAYESYSHEEQIGFTRIRLGTQSVRLQETLDEIPDGGTPHTVSLLKFDKLVDTEKPGDRVEVTGVYREMSIKSRINTENCKIFVHGDPGTSKSQIFNAYTSSYLVEFILVEEEVLESGVLVLSDRGICCIDKFDKMLENGRSILHEVMEEQAVLIAKAGIITLLNARTSVLDCANPSGSRYNPRLSVIEITHLPPTLLSRFDLIYLLLDKADEVQDRHLAKYIVALHFENPEVLLACHS</sequence>
<dbReference type="GO" id="GO:0005524">
    <property type="term" value="F:ATP binding"/>
    <property type="evidence" value="ECO:0007669"/>
    <property type="project" value="UniProtKB-KW"/>
</dbReference>
<evidence type="ECO:0000259" key="7">
    <source>
        <dbReference type="PROSITE" id="PS50051"/>
    </source>
</evidence>
<gene>
    <name evidence="8" type="ORF">GIB67_012353</name>
</gene>
<dbReference type="GO" id="GO:0017116">
    <property type="term" value="F:single-stranded DNA helicase activity"/>
    <property type="evidence" value="ECO:0007669"/>
    <property type="project" value="TreeGrafter"/>
</dbReference>
<dbReference type="PANTHER" id="PTHR11630:SF66">
    <property type="entry name" value="DNA REPLICATION LICENSING FACTOR MCM4"/>
    <property type="match status" value="1"/>
</dbReference>
<keyword evidence="6" id="KW-0238">DNA-binding</keyword>
<dbReference type="SMART" id="SM00350">
    <property type="entry name" value="MCM"/>
    <property type="match status" value="1"/>
</dbReference>
<dbReference type="GO" id="GO:0000727">
    <property type="term" value="P:double-strand break repair via break-induced replication"/>
    <property type="evidence" value="ECO:0007669"/>
    <property type="project" value="TreeGrafter"/>
</dbReference>